<dbReference type="EMBL" id="RDQH01000327">
    <property type="protein sequence ID" value="RXI08816.1"/>
    <property type="molecule type" value="Genomic_DNA"/>
</dbReference>
<dbReference type="InterPro" id="IPR032675">
    <property type="entry name" value="LRR_dom_sf"/>
</dbReference>
<gene>
    <name evidence="10" type="ORF">DVH24_022960</name>
</gene>
<dbReference type="GO" id="GO:0030130">
    <property type="term" value="C:clathrin coat of trans-Golgi network vesicle"/>
    <property type="evidence" value="ECO:0007669"/>
    <property type="project" value="InterPro"/>
</dbReference>
<name>A0A498KMT1_MALDO</name>
<evidence type="ECO:0000256" key="2">
    <source>
        <dbReference type="ARBA" id="ARBA00004180"/>
    </source>
</evidence>
<dbReference type="PANTHER" id="PTHR10639:SF24">
    <property type="entry name" value="CLATHRIN LIGHT CHAIN 3"/>
    <property type="match status" value="1"/>
</dbReference>
<evidence type="ECO:0008006" key="12">
    <source>
        <dbReference type="Google" id="ProtNLM"/>
    </source>
</evidence>
<evidence type="ECO:0000256" key="4">
    <source>
        <dbReference type="ARBA" id="ARBA00005263"/>
    </source>
</evidence>
<dbReference type="GO" id="GO:0030132">
    <property type="term" value="C:clathrin coat of coated pit"/>
    <property type="evidence" value="ECO:0007669"/>
    <property type="project" value="InterPro"/>
</dbReference>
<evidence type="ECO:0000313" key="11">
    <source>
        <dbReference type="Proteomes" id="UP000290289"/>
    </source>
</evidence>
<protein>
    <recommendedName>
        <fullName evidence="12">Clathrin light chain</fullName>
    </recommendedName>
</protein>
<feature type="compositionally biased region" description="Basic and acidic residues" evidence="9">
    <location>
        <begin position="254"/>
        <end position="266"/>
    </location>
</feature>
<comment type="function">
    <text evidence="1">Clathrin is the major protein of the polyhedral coat of coated pits and vesicles.</text>
</comment>
<dbReference type="AlphaFoldDB" id="A0A498KMT1"/>
<keyword evidence="8" id="KW-0175">Coiled coil</keyword>
<reference evidence="10 11" key="1">
    <citation type="submission" date="2018-10" db="EMBL/GenBank/DDBJ databases">
        <title>A high-quality apple genome assembly.</title>
        <authorList>
            <person name="Hu J."/>
        </authorList>
    </citation>
    <scope>NUCLEOTIDE SEQUENCE [LARGE SCALE GENOMIC DNA]</scope>
    <source>
        <strain evidence="11">cv. HFTH1</strain>
        <tissue evidence="10">Young leaf</tissue>
    </source>
</reference>
<dbReference type="Pfam" id="PF01086">
    <property type="entry name" value="Clathrin_lg_ch"/>
    <property type="match status" value="1"/>
</dbReference>
<keyword evidence="5" id="KW-0472">Membrane</keyword>
<feature type="compositionally biased region" description="Pro residues" evidence="9">
    <location>
        <begin position="299"/>
        <end position="308"/>
    </location>
</feature>
<dbReference type="GO" id="GO:0006886">
    <property type="term" value="P:intracellular protein transport"/>
    <property type="evidence" value="ECO:0007669"/>
    <property type="project" value="InterPro"/>
</dbReference>
<dbReference type="GO" id="GO:0005198">
    <property type="term" value="F:structural molecule activity"/>
    <property type="evidence" value="ECO:0007669"/>
    <property type="project" value="InterPro"/>
</dbReference>
<feature type="coiled-coil region" evidence="8">
    <location>
        <begin position="165"/>
        <end position="196"/>
    </location>
</feature>
<dbReference type="InterPro" id="IPR001611">
    <property type="entry name" value="Leu-rich_rpt"/>
</dbReference>
<dbReference type="InterPro" id="IPR000996">
    <property type="entry name" value="Clathrin_L-chain"/>
</dbReference>
<feature type="region of interest" description="Disordered" evidence="9">
    <location>
        <begin position="254"/>
        <end position="280"/>
    </location>
</feature>
<dbReference type="GO" id="GO:0072583">
    <property type="term" value="P:clathrin-dependent endocytosis"/>
    <property type="evidence" value="ECO:0007669"/>
    <property type="project" value="TreeGrafter"/>
</dbReference>
<feature type="region of interest" description="Disordered" evidence="9">
    <location>
        <begin position="52"/>
        <end position="77"/>
    </location>
</feature>
<keyword evidence="11" id="KW-1185">Reference proteome</keyword>
<evidence type="ECO:0000256" key="6">
    <source>
        <dbReference type="ARBA" id="ARBA00023176"/>
    </source>
</evidence>
<dbReference type="Pfam" id="PF00560">
    <property type="entry name" value="LRR_1"/>
    <property type="match status" value="4"/>
</dbReference>
<comment type="similarity">
    <text evidence="4">Belongs to the clathrin light chain family.</text>
</comment>
<comment type="caution">
    <text evidence="10">The sequence shown here is derived from an EMBL/GenBank/DDBJ whole genome shotgun (WGS) entry which is preliminary data.</text>
</comment>
<dbReference type="STRING" id="3750.A0A498KMT1"/>
<evidence type="ECO:0000256" key="8">
    <source>
        <dbReference type="SAM" id="Coils"/>
    </source>
</evidence>
<dbReference type="Proteomes" id="UP000290289">
    <property type="component" value="Chromosome 1"/>
</dbReference>
<evidence type="ECO:0000256" key="7">
    <source>
        <dbReference type="ARBA" id="ARBA00023329"/>
    </source>
</evidence>
<comment type="subcellular location">
    <subcellularLocation>
        <location evidence="2">Cytoplasmic vesicle membrane</location>
        <topology evidence="2">Peripheral membrane protein</topology>
        <orientation evidence="2">Cytoplasmic side</orientation>
    </subcellularLocation>
    <subcellularLocation>
        <location evidence="3">Membrane</location>
        <location evidence="3">Coated pit</location>
        <topology evidence="3">Peripheral membrane protein</topology>
        <orientation evidence="3">Cytoplasmic side</orientation>
    </subcellularLocation>
</comment>
<evidence type="ECO:0000256" key="9">
    <source>
        <dbReference type="SAM" id="MobiDB-lite"/>
    </source>
</evidence>
<keyword evidence="7" id="KW-0968">Cytoplasmic vesicle</keyword>
<organism evidence="10 11">
    <name type="scientific">Malus domestica</name>
    <name type="common">Apple</name>
    <name type="synonym">Pyrus malus</name>
    <dbReference type="NCBI Taxonomy" id="3750"/>
    <lineage>
        <taxon>Eukaryota</taxon>
        <taxon>Viridiplantae</taxon>
        <taxon>Streptophyta</taxon>
        <taxon>Embryophyta</taxon>
        <taxon>Tracheophyta</taxon>
        <taxon>Spermatophyta</taxon>
        <taxon>Magnoliopsida</taxon>
        <taxon>eudicotyledons</taxon>
        <taxon>Gunneridae</taxon>
        <taxon>Pentapetalae</taxon>
        <taxon>rosids</taxon>
        <taxon>fabids</taxon>
        <taxon>Rosales</taxon>
        <taxon>Rosaceae</taxon>
        <taxon>Amygdaloideae</taxon>
        <taxon>Maleae</taxon>
        <taxon>Malus</taxon>
    </lineage>
</organism>
<accession>A0A498KMT1</accession>
<dbReference type="SUPFAM" id="SSF52058">
    <property type="entry name" value="L domain-like"/>
    <property type="match status" value="1"/>
</dbReference>
<evidence type="ECO:0000256" key="5">
    <source>
        <dbReference type="ARBA" id="ARBA00023136"/>
    </source>
</evidence>
<evidence type="ECO:0000256" key="3">
    <source>
        <dbReference type="ARBA" id="ARBA00004277"/>
    </source>
</evidence>
<evidence type="ECO:0000313" key="10">
    <source>
        <dbReference type="EMBL" id="RXI08816.1"/>
    </source>
</evidence>
<sequence>MIPDNTMYARFGIKLELPEAEKLAENRALAKWRKDQACRILHNLLSTGLEVKEKATPEDDSVPPTVSTRPFDDDGYLGYDPRLPSQRFDSFVDTESLKDSATDSPIFHGSAADDAFATQPASEAFSPPSIYAESNGQGFDGGFGGSDDPILPPPLEMLPEEGFALREWRRQNAIQLEEKERREKELLVQIIEEADEFKVGFYQKRKITSENNKAANREREKLFLANQEKFHAEVDKNYWKAIADLIPNEVPAIEKKRGKKDQEKKPSILVVQGPKPGKPTELSRMRQILLKLKHNTPPHLKPSPPAPAPAKDAKPSTSAPPKAAIVAASPDAFSPALQLNSVLHDWSFCQICFFTRQICLFTCGQRHHRVTVLDLRSSALEGQLSPHIGNLSFLRTLRLENNSFGHTIPSEIGRLFGLQQIRLHNNSFNSAIPSTYHVAPTSNTFSYMETILLYLDHNNLHGGIPNSLGQLKNLAYLVLGTNNLNGTIPPSIYNLSSITYFSMLINQLCGTLPPSLGHTIFPNIEKFYCHMNQFSGPIPVSVANANLMRFVILDNKFTGKVPSLAGMSNLVWLGISNNSLGYNQEGDLDFLSSLVNCTNLQILSISDNNFGGVLPESLGNLSTTVKQMIFGRNWMRGNIPVRVGNLFNLEVPAFDANLLTGTIPSSVAILVLMSNKLQGNIPQSL</sequence>
<dbReference type="GO" id="GO:0032050">
    <property type="term" value="F:clathrin heavy chain binding"/>
    <property type="evidence" value="ECO:0007669"/>
    <property type="project" value="TreeGrafter"/>
</dbReference>
<dbReference type="Gene3D" id="3.80.10.10">
    <property type="entry name" value="Ribonuclease Inhibitor"/>
    <property type="match status" value="2"/>
</dbReference>
<evidence type="ECO:0000256" key="1">
    <source>
        <dbReference type="ARBA" id="ARBA00003913"/>
    </source>
</evidence>
<dbReference type="PANTHER" id="PTHR10639">
    <property type="entry name" value="CLATHRIN LIGHT CHAIN"/>
    <property type="match status" value="1"/>
</dbReference>
<feature type="region of interest" description="Disordered" evidence="9">
    <location>
        <begin position="295"/>
        <end position="320"/>
    </location>
</feature>
<proteinExistence type="inferred from homology"/>
<keyword evidence="6" id="KW-0168">Coated pit</keyword>